<dbReference type="AlphaFoldDB" id="A0A1V6SYF0"/>
<dbReference type="STRING" id="303698.A0A1V6SYF0"/>
<gene>
    <name evidence="3" type="ORF">PENSTE_c016G07430</name>
</gene>
<name>A0A1V6SYF0_9EURO</name>
<organism evidence="3 4">
    <name type="scientific">Penicillium steckii</name>
    <dbReference type="NCBI Taxonomy" id="303698"/>
    <lineage>
        <taxon>Eukaryota</taxon>
        <taxon>Fungi</taxon>
        <taxon>Dikarya</taxon>
        <taxon>Ascomycota</taxon>
        <taxon>Pezizomycotina</taxon>
        <taxon>Eurotiomycetes</taxon>
        <taxon>Eurotiomycetidae</taxon>
        <taxon>Eurotiales</taxon>
        <taxon>Aspergillaceae</taxon>
        <taxon>Penicillium</taxon>
    </lineage>
</organism>
<dbReference type="GO" id="GO:0051787">
    <property type="term" value="F:misfolded protein binding"/>
    <property type="evidence" value="ECO:0007669"/>
    <property type="project" value="TreeGrafter"/>
</dbReference>
<dbReference type="Gene3D" id="1.10.287.110">
    <property type="entry name" value="DnaJ domain"/>
    <property type="match status" value="1"/>
</dbReference>
<proteinExistence type="predicted"/>
<accession>A0A1V6SYF0</accession>
<dbReference type="GO" id="GO:0005783">
    <property type="term" value="C:endoplasmic reticulum"/>
    <property type="evidence" value="ECO:0007669"/>
    <property type="project" value="TreeGrafter"/>
</dbReference>
<comment type="caution">
    <text evidence="3">The sequence shown here is derived from an EMBL/GenBank/DDBJ whole genome shotgun (WGS) entry which is preliminary data.</text>
</comment>
<keyword evidence="4" id="KW-1185">Reference proteome</keyword>
<dbReference type="InterPro" id="IPR001623">
    <property type="entry name" value="DnaJ_domain"/>
</dbReference>
<dbReference type="GO" id="GO:0051087">
    <property type="term" value="F:protein-folding chaperone binding"/>
    <property type="evidence" value="ECO:0007669"/>
    <property type="project" value="TreeGrafter"/>
</dbReference>
<dbReference type="CDD" id="cd06257">
    <property type="entry name" value="DnaJ"/>
    <property type="match status" value="1"/>
</dbReference>
<evidence type="ECO:0000313" key="4">
    <source>
        <dbReference type="Proteomes" id="UP000191285"/>
    </source>
</evidence>
<sequence length="474" mass="55066">MSAESTATNYYAVLKISQDASLQEINAAYKRLALKYHPDKSGEESVETFHQIKEAAEALRDSKRRLEHDEALGDFHENEKEEFFYFHGNKEREFFDFHENKKREFFDFHENKKPRNFPLNHPRKKEEWEEWQDDHPNWRNEDLLHNLRNHQDCYMYSYGSSVHMDPNSEESMAESARRSAEADKWEAEYAAMHAEYEADQRQEEAQTSDRPRSEPYLDEELEELSGSELETTKQVQYRTLGWESPDEFSDSELLAKEQLEPDIWADDDMSIYEQQPDFSADATYNDLARGGPCSFFEPHVYAREPQFNSAPASPIETEDLFGGYQNPLDDYEDYLGEIELGLRDPPLSWAVEPSQEQYPESDPQIVTAKGPLEPFCQYFNEKLANSSLQYTFEDLTTEINGMLVGVFSDWVLALKDKPRVSPMTINPDGSKVCSHVCEWRKDFDVLECPACHIGKPMYTATCSGCGIERCLYCK</sequence>
<dbReference type="SUPFAM" id="SSF46565">
    <property type="entry name" value="Chaperone J-domain"/>
    <property type="match status" value="1"/>
</dbReference>
<dbReference type="InterPro" id="IPR051948">
    <property type="entry name" value="Hsp70_co-chaperone_J-domain"/>
</dbReference>
<dbReference type="Pfam" id="PF00226">
    <property type="entry name" value="DnaJ"/>
    <property type="match status" value="1"/>
</dbReference>
<evidence type="ECO:0000259" key="2">
    <source>
        <dbReference type="PROSITE" id="PS50076"/>
    </source>
</evidence>
<dbReference type="GO" id="GO:0036503">
    <property type="term" value="P:ERAD pathway"/>
    <property type="evidence" value="ECO:0007669"/>
    <property type="project" value="TreeGrafter"/>
</dbReference>
<keyword evidence="1" id="KW-0143">Chaperone</keyword>
<evidence type="ECO:0000313" key="3">
    <source>
        <dbReference type="EMBL" id="OQE19105.1"/>
    </source>
</evidence>
<reference evidence="4" key="1">
    <citation type="journal article" date="2017" name="Nat. Microbiol.">
        <title>Global analysis of biosynthetic gene clusters reveals vast potential of secondary metabolite production in Penicillium species.</title>
        <authorList>
            <person name="Nielsen J.C."/>
            <person name="Grijseels S."/>
            <person name="Prigent S."/>
            <person name="Ji B."/>
            <person name="Dainat J."/>
            <person name="Nielsen K.F."/>
            <person name="Frisvad J.C."/>
            <person name="Workman M."/>
            <person name="Nielsen J."/>
        </authorList>
    </citation>
    <scope>NUCLEOTIDE SEQUENCE [LARGE SCALE GENOMIC DNA]</scope>
    <source>
        <strain evidence="4">IBT 24891</strain>
    </source>
</reference>
<dbReference type="PROSITE" id="PS50076">
    <property type="entry name" value="DNAJ_2"/>
    <property type="match status" value="1"/>
</dbReference>
<dbReference type="PRINTS" id="PR00625">
    <property type="entry name" value="JDOMAIN"/>
</dbReference>
<dbReference type="InterPro" id="IPR036869">
    <property type="entry name" value="J_dom_sf"/>
</dbReference>
<dbReference type="EMBL" id="MLKD01000016">
    <property type="protein sequence ID" value="OQE19105.1"/>
    <property type="molecule type" value="Genomic_DNA"/>
</dbReference>
<dbReference type="PANTHER" id="PTHR44360">
    <property type="entry name" value="DNAJ HOMOLOG SUBFAMILY B MEMBER 9"/>
    <property type="match status" value="1"/>
</dbReference>
<dbReference type="SMART" id="SM00271">
    <property type="entry name" value="DnaJ"/>
    <property type="match status" value="1"/>
</dbReference>
<dbReference type="PANTHER" id="PTHR44360:SF1">
    <property type="entry name" value="DNAJ HOMOLOG SUBFAMILY B MEMBER 9"/>
    <property type="match status" value="1"/>
</dbReference>
<evidence type="ECO:0000256" key="1">
    <source>
        <dbReference type="ARBA" id="ARBA00023186"/>
    </source>
</evidence>
<feature type="domain" description="J" evidence="2">
    <location>
        <begin position="9"/>
        <end position="72"/>
    </location>
</feature>
<dbReference type="OrthoDB" id="442087at2759"/>
<protein>
    <recommendedName>
        <fullName evidence="2">J domain-containing protein</fullName>
    </recommendedName>
</protein>
<dbReference type="Proteomes" id="UP000191285">
    <property type="component" value="Unassembled WGS sequence"/>
</dbReference>